<proteinExistence type="predicted"/>
<sequence length="1187" mass="123489">MKSKNSKFLASVCVSSALLVSATYPSITAVAAEVTSAKTAALSVEKANIINNKKGETDTITVSELKKGDIVRVYEASKGGEAIATSEAVAEGKVEVTITKKDLLKATGGTVYVSVQSESELESTRTAMKYESEVTVAPAVDTVKVANNKAGDADTITVSELAPGDIVKIYDASTGGNLKATSAAVAEGKKEATITGKDLLVSTGGTVYVTVTKPNKDESKRVTVKYEAEPTTVAPAVEKITVSNNKVGNADAITVSKLKKGDIVRVYEASKGGAAIAASEAVAEGKTEATILGKDLLKVTGGTVYVSVQSENELESARTAVKYESQVTVAPAVDTVKVANNKAGDADTITVSEVTEGDVVKVYDASTEGKELGNATVAKDAKEATITGKDLLVSTGGTVYVTVTKPNKDESKRVAVKYEAEPTTVAPAVEKITVSNNKVGNADAITVSELKKGDIVRVYEASKGGEAIVTSEAVAEGKTEATILGKDLLKVTGGTVYVSVQSENELESARTAVKYESQVTVAPAVDTVKVANNKAGDADTITVSEVTEGDVVKVYDASTEGKELGNATVAKDAKEATITGKDLLVSTGGTVYVTVTKPNKDESKRVTVKYEAEPTTVAPAVEKITVSNNKVEAEDTITVSELKKGDIVRVYEASKGGEAIVTSEAVAEGKTEATILGKDLLKVTGGTVYVSVQSENELESARTAVKYESQVTVAPAVDTVKVANNKAGDADTITVSEVTEGDVVKVYDASTEGKELGNATVAKDAKEATITGKDLLVSTGGTVYVTVTKPNKDESKRVAVKYEAEPTTVAPAVEKITVSNNKVEAEDTITVSELKKGDIVRVYEASKGGEAIVTSEAVAEGKTEATILGKDLLKVTGGTVYVSVQSENELESARTAVKYESQVTVAPAVDTVKVANNKAGDADTITVSGVAEGDLVRVYDASTEGKELGNATVAKEATEVKIEKTDLLVSTGGTVYVTVTKPNKDESKRVAVKYEAEPTTVAPAVEKITVSNNKVEAEDTITVSELKKGDIVRVYEASKGGEAIVTSEAVAEGKTEATILGKDLLKVTGGTVYVSVQSENELESARTAVKYESQVTAEPVGGNIVVLNNDGAADIVRVTGLTAGDKVSVYNEETVQEAIGTATVAENKTAVNVVIPQLGEVAGKIYVSVTKVNKDESKRVAINYIAE</sequence>
<evidence type="ECO:0000256" key="1">
    <source>
        <dbReference type="SAM" id="SignalP"/>
    </source>
</evidence>
<organism evidence="2 3">
    <name type="scientific">Bacillus cereus (strain G9842)</name>
    <dbReference type="NCBI Taxonomy" id="405531"/>
    <lineage>
        <taxon>Bacteria</taxon>
        <taxon>Bacillati</taxon>
        <taxon>Bacillota</taxon>
        <taxon>Bacilli</taxon>
        <taxon>Bacillales</taxon>
        <taxon>Bacillaceae</taxon>
        <taxon>Bacillus</taxon>
        <taxon>Bacillus cereus group</taxon>
    </lineage>
</organism>
<feature type="chain" id="PRO_5002854726" evidence="1">
    <location>
        <begin position="32"/>
        <end position="1187"/>
    </location>
</feature>
<feature type="signal peptide" evidence="1">
    <location>
        <begin position="1"/>
        <end position="31"/>
    </location>
</feature>
<keyword evidence="1" id="KW-0732">Signal</keyword>
<dbReference type="KEGG" id="bcg:BCG9842_B3621"/>
<dbReference type="HOGENOM" id="CLU_007995_0_0_9"/>
<accession>B7IQC1</accession>
<name>B7IQC1_BACC2</name>
<evidence type="ECO:0000313" key="3">
    <source>
        <dbReference type="Proteomes" id="UP000006744"/>
    </source>
</evidence>
<dbReference type="EMBL" id="CP001186">
    <property type="protein sequence ID" value="ACK95739.1"/>
    <property type="molecule type" value="Genomic_DNA"/>
</dbReference>
<dbReference type="RefSeq" id="WP_000837627.1">
    <property type="nucleotide sequence ID" value="NC_011772.1"/>
</dbReference>
<reference evidence="2 3" key="1">
    <citation type="submission" date="2008-10" db="EMBL/GenBank/DDBJ databases">
        <title>Genome sequence of Bacillus cereus G9842.</title>
        <authorList>
            <person name="Dodson R.J."/>
            <person name="Durkin A.S."/>
            <person name="Rosovitz M.J."/>
            <person name="Rasko D.A."/>
            <person name="Hoffmaster A."/>
            <person name="Ravel J."/>
            <person name="Sutton G."/>
        </authorList>
    </citation>
    <scope>NUCLEOTIDE SEQUENCE [LARGE SCALE GENOMIC DNA]</scope>
    <source>
        <strain evidence="2 3">G9842</strain>
    </source>
</reference>
<dbReference type="Proteomes" id="UP000006744">
    <property type="component" value="Chromosome"/>
</dbReference>
<evidence type="ECO:0000313" key="2">
    <source>
        <dbReference type="EMBL" id="ACK95739.1"/>
    </source>
</evidence>
<dbReference type="AlphaFoldDB" id="B7IQC1"/>
<protein>
    <submittedName>
        <fullName evidence="2">Uncharacterized protein</fullName>
    </submittedName>
</protein>
<gene>
    <name evidence="2" type="ordered locus">BCG9842_B3621</name>
</gene>